<organism evidence="1 2">
    <name type="scientific">Pseudomonas fluorescens</name>
    <dbReference type="NCBI Taxonomy" id="294"/>
    <lineage>
        <taxon>Bacteria</taxon>
        <taxon>Pseudomonadati</taxon>
        <taxon>Pseudomonadota</taxon>
        <taxon>Gammaproteobacteria</taxon>
        <taxon>Pseudomonadales</taxon>
        <taxon>Pseudomonadaceae</taxon>
        <taxon>Pseudomonas</taxon>
    </lineage>
</organism>
<reference evidence="1 2" key="1">
    <citation type="submission" date="2019-09" db="EMBL/GenBank/DDBJ databases">
        <authorList>
            <person name="Chandra G."/>
            <person name="Truman W A."/>
        </authorList>
    </citation>
    <scope>NUCLEOTIDE SEQUENCE [LARGE SCALE GENOMIC DNA]</scope>
    <source>
        <strain evidence="1">PS918</strain>
    </source>
</reference>
<proteinExistence type="predicted"/>
<gene>
    <name evidence="1" type="ORF">PS918_00012</name>
</gene>
<dbReference type="EMBL" id="CABVIY010000001">
    <property type="protein sequence ID" value="VVP65020.1"/>
    <property type="molecule type" value="Genomic_DNA"/>
</dbReference>
<evidence type="ECO:0000313" key="1">
    <source>
        <dbReference type="EMBL" id="VVP65020.1"/>
    </source>
</evidence>
<sequence>MAGFTEVLSNPPAWTIVANCDDVRLAHYSVGASKLAMVANDNVGCLNTLIIVDDHRELARSYSLRLQQLSRN</sequence>
<name>A0A5E7QUQ8_PSEFL</name>
<accession>A0A5E7QUQ8</accession>
<dbReference type="Proteomes" id="UP000326611">
    <property type="component" value="Unassembled WGS sequence"/>
</dbReference>
<protein>
    <submittedName>
        <fullName evidence="1">Uncharacterized protein</fullName>
    </submittedName>
</protein>
<evidence type="ECO:0000313" key="2">
    <source>
        <dbReference type="Proteomes" id="UP000326611"/>
    </source>
</evidence>
<dbReference type="AlphaFoldDB" id="A0A5E7QUQ8"/>